<gene>
    <name evidence="2" type="ORF">UFOVP413_29</name>
</gene>
<accession>A0A6J5M354</accession>
<feature type="compositionally biased region" description="Polar residues" evidence="1">
    <location>
        <begin position="30"/>
        <end position="40"/>
    </location>
</feature>
<dbReference type="EMBL" id="LR796386">
    <property type="protein sequence ID" value="CAB4141068.1"/>
    <property type="molecule type" value="Genomic_DNA"/>
</dbReference>
<feature type="region of interest" description="Disordered" evidence="1">
    <location>
        <begin position="30"/>
        <end position="49"/>
    </location>
</feature>
<protein>
    <recommendedName>
        <fullName evidence="3">Tail fiber domain-containing protein</fullName>
    </recommendedName>
</protein>
<organism evidence="2">
    <name type="scientific">uncultured Caudovirales phage</name>
    <dbReference type="NCBI Taxonomy" id="2100421"/>
    <lineage>
        <taxon>Viruses</taxon>
        <taxon>Duplodnaviria</taxon>
        <taxon>Heunggongvirae</taxon>
        <taxon>Uroviricota</taxon>
        <taxon>Caudoviricetes</taxon>
        <taxon>Peduoviridae</taxon>
        <taxon>Maltschvirus</taxon>
        <taxon>Maltschvirus maltsch</taxon>
    </lineage>
</organism>
<evidence type="ECO:0000313" key="2">
    <source>
        <dbReference type="EMBL" id="CAB4141068.1"/>
    </source>
</evidence>
<reference evidence="2" key="1">
    <citation type="submission" date="2020-04" db="EMBL/GenBank/DDBJ databases">
        <authorList>
            <person name="Chiriac C."/>
            <person name="Salcher M."/>
            <person name="Ghai R."/>
            <person name="Kavagutti S V."/>
        </authorList>
    </citation>
    <scope>NUCLEOTIDE SEQUENCE</scope>
</reference>
<name>A0A6J5M354_9CAUD</name>
<evidence type="ECO:0000256" key="1">
    <source>
        <dbReference type="SAM" id="MobiDB-lite"/>
    </source>
</evidence>
<evidence type="ECO:0008006" key="3">
    <source>
        <dbReference type="Google" id="ProtNLM"/>
    </source>
</evidence>
<proteinExistence type="predicted"/>
<sequence length="286" mass="31509">MGKKSPKAPAAPDPQQVARAQQLNVFSPSGQVRFGQTDSAGNFDPRTGTDAYQIVESPFQERFRLMGEDFSTNFLNNLQNESMVPRISGIDFANVSQLPRMEDFESSAKNVEDAQFQRAMRLLEPKFGEQTRKTDLELANRGLPMGSQAYNDEKNRLDQAQNDARTSASLDAVQAGRLEQQRMFQNALTSRGQQIQDQLTQMQAASQARGQQLDELGSLLGIPFTRPPTNPQYQPNVAQAFGDQYQGQLAAWQGKMNQRNQMFGGFGNLAIAAGTAGPGSFFGGLF</sequence>